<dbReference type="Proteomes" id="UP001595456">
    <property type="component" value="Unassembled WGS sequence"/>
</dbReference>
<dbReference type="InterPro" id="IPR015889">
    <property type="entry name" value="Intradiol_dOase_core"/>
</dbReference>
<proteinExistence type="predicted"/>
<dbReference type="EMBL" id="JBHRST010000020">
    <property type="protein sequence ID" value="MFC3098764.1"/>
    <property type="molecule type" value="Genomic_DNA"/>
</dbReference>
<dbReference type="Pfam" id="PF00775">
    <property type="entry name" value="Dioxygenase_C"/>
    <property type="match status" value="1"/>
</dbReference>
<comment type="caution">
    <text evidence="2">The sequence shown here is derived from an EMBL/GenBank/DDBJ whole genome shotgun (WGS) entry which is preliminary data.</text>
</comment>
<evidence type="ECO:0000259" key="1">
    <source>
        <dbReference type="Pfam" id="PF00775"/>
    </source>
</evidence>
<sequence>MADHRPPGFPSQFAADMARRRVLAGLATGIGGALLAACGKSAGAQALATASSCPATPEEIRGPYPADGVGGHDRRINVLVMDGVERADIRASFAGMDGEAPGVPMAVELELVAAAAACAPLPGHAVYLWQCDAAGDYSLYTRREVNYLRGVQVADQAGMVRFTSIVPGCYGGRAPHLHLEVFASLNAALSGAAPLLVSQLGLPQEPCDAVYADRAVYGTSAANHARWNVARDWAFRGEGRAHMILDMAGDPATGYTSTARISLS</sequence>
<name>A0ABV7E7R1_9SPHN</name>
<dbReference type="GO" id="GO:0051213">
    <property type="term" value="F:dioxygenase activity"/>
    <property type="evidence" value="ECO:0007669"/>
    <property type="project" value="UniProtKB-KW"/>
</dbReference>
<dbReference type="InterPro" id="IPR006311">
    <property type="entry name" value="TAT_signal"/>
</dbReference>
<organism evidence="2 3">
    <name type="scientific">Alteraurantiacibacter palmitatis</name>
    <dbReference type="NCBI Taxonomy" id="2054628"/>
    <lineage>
        <taxon>Bacteria</taxon>
        <taxon>Pseudomonadati</taxon>
        <taxon>Pseudomonadota</taxon>
        <taxon>Alphaproteobacteria</taxon>
        <taxon>Sphingomonadales</taxon>
        <taxon>Erythrobacteraceae</taxon>
        <taxon>Alteraurantiacibacter</taxon>
    </lineage>
</organism>
<dbReference type="PROSITE" id="PS51318">
    <property type="entry name" value="TAT"/>
    <property type="match status" value="1"/>
</dbReference>
<keyword evidence="2" id="KW-0560">Oxidoreductase</keyword>
<protein>
    <submittedName>
        <fullName evidence="2">Intradiol ring-cleavage dioxygenase</fullName>
    </submittedName>
</protein>
<dbReference type="PANTHER" id="PTHR34315">
    <property type="match status" value="1"/>
</dbReference>
<feature type="domain" description="Intradiol ring-cleavage dioxygenases" evidence="1">
    <location>
        <begin position="96"/>
        <end position="174"/>
    </location>
</feature>
<accession>A0ABV7E7R1</accession>
<evidence type="ECO:0000313" key="2">
    <source>
        <dbReference type="EMBL" id="MFC3098764.1"/>
    </source>
</evidence>
<dbReference type="Gene3D" id="2.60.130.10">
    <property type="entry name" value="Aromatic compound dioxygenase"/>
    <property type="match status" value="1"/>
</dbReference>
<dbReference type="RefSeq" id="WP_336926491.1">
    <property type="nucleotide sequence ID" value="NZ_JBANRO010000007.1"/>
</dbReference>
<reference evidence="3" key="1">
    <citation type="journal article" date="2019" name="Int. J. Syst. Evol. Microbiol.">
        <title>The Global Catalogue of Microorganisms (GCM) 10K type strain sequencing project: providing services to taxonomists for standard genome sequencing and annotation.</title>
        <authorList>
            <consortium name="The Broad Institute Genomics Platform"/>
            <consortium name="The Broad Institute Genome Sequencing Center for Infectious Disease"/>
            <person name="Wu L."/>
            <person name="Ma J."/>
        </authorList>
    </citation>
    <scope>NUCLEOTIDE SEQUENCE [LARGE SCALE GENOMIC DNA]</scope>
    <source>
        <strain evidence="3">KCTC 52607</strain>
    </source>
</reference>
<dbReference type="PANTHER" id="PTHR34315:SF1">
    <property type="entry name" value="INTRADIOL RING-CLEAVAGE DIOXYGENASES DOMAIN-CONTAINING PROTEIN-RELATED"/>
    <property type="match status" value="1"/>
</dbReference>
<gene>
    <name evidence="2" type="ORF">ACFODU_13290</name>
</gene>
<evidence type="ECO:0000313" key="3">
    <source>
        <dbReference type="Proteomes" id="UP001595456"/>
    </source>
</evidence>
<keyword evidence="2" id="KW-0223">Dioxygenase</keyword>
<keyword evidence="3" id="KW-1185">Reference proteome</keyword>
<dbReference type="InterPro" id="IPR000627">
    <property type="entry name" value="Intradiol_dOase_C"/>
</dbReference>
<dbReference type="SUPFAM" id="SSF49482">
    <property type="entry name" value="Aromatic compound dioxygenase"/>
    <property type="match status" value="1"/>
</dbReference>